<sequence length="377" mass="43105">MSCKERLLESNEAKSYLAAADRISQFLTESKVPDEWYSLPRKLVLRKQVLNEVRPVVDSAELTALHVFNQMTTVVLFFPLRLHSVNELACASLGKLKNLTRCKQTIIEWFYQLTPDRLMSAPFKDEKKTFYLDLLRFVSAARDLAAGGLRSNLSFFINTQPTLLKRIEGVLTTLHADEVVARVDKKFDLDFVERMQKVKQVFEDAIKQQNDVVDRALKGKLSHNPLEAVWKHLHKIAQKLSPNGDFIKALHNKIGLFQDILKDSTEQLKLARKDPKQAFVAMKTSIYGCIISIMRDWLPQFAMNGIQMLTGLKLESEPNEYTTVYMDSKKYNDKKIITVPSDKKPEIQKLSLCTKKVAKHTGKKSVTIVEPFEMSIG</sequence>
<accession>A0A1V9Y378</accession>
<evidence type="ECO:0000313" key="1">
    <source>
        <dbReference type="EMBL" id="OQR80155.1"/>
    </source>
</evidence>
<protein>
    <submittedName>
        <fullName evidence="1">Uncharacterized protein</fullName>
    </submittedName>
</protein>
<comment type="caution">
    <text evidence="1">The sequence shown here is derived from an EMBL/GenBank/DDBJ whole genome shotgun (WGS) entry which is preliminary data.</text>
</comment>
<keyword evidence="2" id="KW-1185">Reference proteome</keyword>
<proteinExistence type="predicted"/>
<dbReference type="InParanoid" id="A0A1V9Y378"/>
<dbReference type="AlphaFoldDB" id="A0A1V9Y378"/>
<gene>
    <name evidence="1" type="ORF">BIW11_05246</name>
</gene>
<name>A0A1V9Y378_9ACAR</name>
<evidence type="ECO:0000313" key="2">
    <source>
        <dbReference type="Proteomes" id="UP000192247"/>
    </source>
</evidence>
<dbReference type="EMBL" id="MNPL01000283">
    <property type="protein sequence ID" value="OQR80155.1"/>
    <property type="molecule type" value="Genomic_DNA"/>
</dbReference>
<reference evidence="1 2" key="1">
    <citation type="journal article" date="2017" name="Gigascience">
        <title>Draft genome of the honey bee ectoparasitic mite, Tropilaelaps mercedesae, is shaped by the parasitic life history.</title>
        <authorList>
            <person name="Dong X."/>
            <person name="Armstrong S.D."/>
            <person name="Xia D."/>
            <person name="Makepeace B.L."/>
            <person name="Darby A.C."/>
            <person name="Kadowaki T."/>
        </authorList>
    </citation>
    <scope>NUCLEOTIDE SEQUENCE [LARGE SCALE GENOMIC DNA]</scope>
    <source>
        <strain evidence="1">Wuxi-XJTLU</strain>
    </source>
</reference>
<organism evidence="1 2">
    <name type="scientific">Tropilaelaps mercedesae</name>
    <dbReference type="NCBI Taxonomy" id="418985"/>
    <lineage>
        <taxon>Eukaryota</taxon>
        <taxon>Metazoa</taxon>
        <taxon>Ecdysozoa</taxon>
        <taxon>Arthropoda</taxon>
        <taxon>Chelicerata</taxon>
        <taxon>Arachnida</taxon>
        <taxon>Acari</taxon>
        <taxon>Parasitiformes</taxon>
        <taxon>Mesostigmata</taxon>
        <taxon>Gamasina</taxon>
        <taxon>Dermanyssoidea</taxon>
        <taxon>Laelapidae</taxon>
        <taxon>Tropilaelaps</taxon>
    </lineage>
</organism>
<dbReference type="OrthoDB" id="10549254at2759"/>
<dbReference type="Proteomes" id="UP000192247">
    <property type="component" value="Unassembled WGS sequence"/>
</dbReference>